<evidence type="ECO:0000313" key="2">
    <source>
        <dbReference type="EMBL" id="CAD7274565.1"/>
    </source>
</evidence>
<organism evidence="2">
    <name type="scientific">Notodromas monacha</name>
    <dbReference type="NCBI Taxonomy" id="399045"/>
    <lineage>
        <taxon>Eukaryota</taxon>
        <taxon>Metazoa</taxon>
        <taxon>Ecdysozoa</taxon>
        <taxon>Arthropoda</taxon>
        <taxon>Crustacea</taxon>
        <taxon>Oligostraca</taxon>
        <taxon>Ostracoda</taxon>
        <taxon>Podocopa</taxon>
        <taxon>Podocopida</taxon>
        <taxon>Cypridocopina</taxon>
        <taxon>Cypridoidea</taxon>
        <taxon>Cyprididae</taxon>
        <taxon>Notodromas</taxon>
    </lineage>
</organism>
<dbReference type="EMBL" id="CAJPEX010000269">
    <property type="protein sequence ID" value="CAG0914717.1"/>
    <property type="molecule type" value="Genomic_DNA"/>
</dbReference>
<protein>
    <submittedName>
        <fullName evidence="2">Uncharacterized protein</fullName>
    </submittedName>
</protein>
<name>A0A7R9BG84_9CRUS</name>
<feature type="compositionally biased region" description="Polar residues" evidence="1">
    <location>
        <begin position="540"/>
        <end position="549"/>
    </location>
</feature>
<feature type="compositionally biased region" description="Basic and acidic residues" evidence="1">
    <location>
        <begin position="530"/>
        <end position="539"/>
    </location>
</feature>
<feature type="compositionally biased region" description="Low complexity" evidence="1">
    <location>
        <begin position="733"/>
        <end position="751"/>
    </location>
</feature>
<dbReference type="Proteomes" id="UP000678499">
    <property type="component" value="Unassembled WGS sequence"/>
</dbReference>
<proteinExistence type="predicted"/>
<keyword evidence="3" id="KW-1185">Reference proteome</keyword>
<feature type="compositionally biased region" description="Basic and acidic residues" evidence="1">
    <location>
        <begin position="654"/>
        <end position="670"/>
    </location>
</feature>
<evidence type="ECO:0000313" key="3">
    <source>
        <dbReference type="Proteomes" id="UP000678499"/>
    </source>
</evidence>
<feature type="region of interest" description="Disordered" evidence="1">
    <location>
        <begin position="412"/>
        <end position="444"/>
    </location>
</feature>
<dbReference type="AlphaFoldDB" id="A0A7R9BG84"/>
<feature type="region of interest" description="Disordered" evidence="1">
    <location>
        <begin position="722"/>
        <end position="771"/>
    </location>
</feature>
<reference evidence="2" key="1">
    <citation type="submission" date="2020-11" db="EMBL/GenBank/DDBJ databases">
        <authorList>
            <person name="Tran Van P."/>
        </authorList>
    </citation>
    <scope>NUCLEOTIDE SEQUENCE</scope>
</reference>
<feature type="compositionally biased region" description="Polar residues" evidence="1">
    <location>
        <begin position="671"/>
        <end position="693"/>
    </location>
</feature>
<feature type="compositionally biased region" description="Low complexity" evidence="1">
    <location>
        <begin position="636"/>
        <end position="648"/>
    </location>
</feature>
<feature type="region of interest" description="Disordered" evidence="1">
    <location>
        <begin position="498"/>
        <end position="577"/>
    </location>
</feature>
<dbReference type="EMBL" id="OA882306">
    <property type="protein sequence ID" value="CAD7274565.1"/>
    <property type="molecule type" value="Genomic_DNA"/>
</dbReference>
<gene>
    <name evidence="2" type="ORF">NMOB1V02_LOCUS2394</name>
</gene>
<feature type="compositionally biased region" description="Basic and acidic residues" evidence="1">
    <location>
        <begin position="758"/>
        <end position="767"/>
    </location>
</feature>
<evidence type="ECO:0000256" key="1">
    <source>
        <dbReference type="SAM" id="MobiDB-lite"/>
    </source>
</evidence>
<feature type="compositionally biased region" description="Low complexity" evidence="1">
    <location>
        <begin position="607"/>
        <end position="618"/>
    </location>
</feature>
<feature type="compositionally biased region" description="Basic and acidic residues" evidence="1">
    <location>
        <begin position="413"/>
        <end position="440"/>
    </location>
</feature>
<sequence length="793" mass="87510">MDSSRDSLLRTVAHELRLNGQIAGAVERTLAHGRHSDALVRHQLKTEMRRREYNPHQVPSRIPSWETRPYMKNLAHEDRFSDLDIPRKASKKQESHLDQIFHISDELPAHLQQEQKHDYLWTHSEDDWLRGGSKFPQVAPSGSETTIPNLIGDTEDYTAVTRQKSTASDTRKENLEPTEASMDPQDMVLFLELKKRNEQLESFLKGTKMAIEGRRSQEKLLENLAKLLSNNKGCSSRSPSAHNHQYCCDGAMSPGDPVTVPLNASVCPMACRTQPGKYHVMVLGNPSPCTSPSQPAPPPVHGAHLQAEPTCSHIRVFMKEEGSQTENLLHMSHFMGNDGNATKRMEIRFSSEVRSVGSVMPQPSYRVCKCSVAYWSTSNSATTVTEHVAKRKTRSKPRLTCAATISLVSTDEGQVHTRVKDDKSRVNHSPHSPEPKAEHLSHHRVQRVEAITADLKRACKAARKSEHHHVRISSHSLDTVHTKDTYVLSKTKEPLVIVSSGDQSKVETGQKHGDDDDDLRTKSITKIIHSPKEDLEKRASSTCKISQGHISRKSSGSVGRKKTTPSSDTEKRDSTAQVKEAMKAALDAICADSRSVDKTLVQPGILSPTSSSSSSPHSARIQETPQDGNGRRRSSKSSSKSSENSSKKAAIRPRRGEKGGKTFGIHRKESSSNGSHQEDTCPNMTPSVSNSLDTPSTVDTACLGHLGLIAKSSLSITMSKKDKNNKIRHGLKNKSNNSSSSSFSQADSKPSVKIRSAVTEHGDDKTDPFTSDYEITPAVALMVNEILRKTQGK</sequence>
<feature type="compositionally biased region" description="Basic and acidic residues" evidence="1">
    <location>
        <begin position="504"/>
        <end position="514"/>
    </location>
</feature>
<feature type="region of interest" description="Disordered" evidence="1">
    <location>
        <begin position="601"/>
        <end position="693"/>
    </location>
</feature>
<accession>A0A7R9BG84</accession>